<comment type="caution">
    <text evidence="1">The sequence shown here is derived from an EMBL/GenBank/DDBJ whole genome shotgun (WGS) entry which is preliminary data.</text>
</comment>
<dbReference type="InterPro" id="IPR004195">
    <property type="entry name" value="Head_decoration_D"/>
</dbReference>
<sequence>MSFVHQQARAADFIVSEANGQRSRANIVMAAGFGVVLAGTLIAQTTADNAAIATPTAGNTGNGVLGTFVVTSGAVSGNYSVQITEASAGGGAFEVTGPGGVVLGAGEVGTPFTAGGLTFTIADGASDFVVGDSWTIAVTANLGEWVPYDEDGANDGRRAAGGVLYASVDTTQADVQAVGIVRDAEVAAALLIGLDAAGRTDLAALGVLVRD</sequence>
<dbReference type="Proteomes" id="UP000318405">
    <property type="component" value="Unassembled WGS sequence"/>
</dbReference>
<name>A0A556AIC5_9BURK</name>
<dbReference type="AlphaFoldDB" id="A0A556AIC5"/>
<keyword evidence="2" id="KW-1185">Reference proteome</keyword>
<dbReference type="Pfam" id="PF02924">
    <property type="entry name" value="HDPD"/>
    <property type="match status" value="1"/>
</dbReference>
<accession>A0A556AIC5</accession>
<dbReference type="EMBL" id="VLTJ01000029">
    <property type="protein sequence ID" value="TSH92631.1"/>
    <property type="molecule type" value="Genomic_DNA"/>
</dbReference>
<dbReference type="OrthoDB" id="9099687at2"/>
<evidence type="ECO:0000313" key="1">
    <source>
        <dbReference type="EMBL" id="TSH92631.1"/>
    </source>
</evidence>
<proteinExistence type="predicted"/>
<reference evidence="1 2" key="1">
    <citation type="submission" date="2019-07" db="EMBL/GenBank/DDBJ databases">
        <title>Qingshengfaniella alkalisoli gen. nov., sp. nov., isolated from saline soil.</title>
        <authorList>
            <person name="Xu L."/>
            <person name="Huang X.-X."/>
            <person name="Sun J.-Q."/>
        </authorList>
    </citation>
    <scope>NUCLEOTIDE SEQUENCE [LARGE SCALE GENOMIC DNA]</scope>
    <source>
        <strain evidence="1 2">DSM 27279</strain>
    </source>
</reference>
<protein>
    <submittedName>
        <fullName evidence="1">Head decoration protein</fullName>
    </submittedName>
</protein>
<gene>
    <name evidence="1" type="ORF">FOZ76_14510</name>
</gene>
<organism evidence="1 2">
    <name type="scientific">Verticiella sediminum</name>
    <dbReference type="NCBI Taxonomy" id="1247510"/>
    <lineage>
        <taxon>Bacteria</taxon>
        <taxon>Pseudomonadati</taxon>
        <taxon>Pseudomonadota</taxon>
        <taxon>Betaproteobacteria</taxon>
        <taxon>Burkholderiales</taxon>
        <taxon>Alcaligenaceae</taxon>
        <taxon>Verticiella</taxon>
    </lineage>
</organism>
<dbReference type="RefSeq" id="WP_143948997.1">
    <property type="nucleotide sequence ID" value="NZ_BAABMB010000001.1"/>
</dbReference>
<evidence type="ECO:0000313" key="2">
    <source>
        <dbReference type="Proteomes" id="UP000318405"/>
    </source>
</evidence>